<accession>A0AAV7QAY8</accession>
<evidence type="ECO:0000256" key="9">
    <source>
        <dbReference type="ARBA" id="ARBA00022801"/>
    </source>
</evidence>
<comment type="caution">
    <text evidence="15">The sequence shown here is derived from an EMBL/GenBank/DDBJ whole genome shotgun (WGS) entry which is preliminary data.</text>
</comment>
<dbReference type="GO" id="GO:0046872">
    <property type="term" value="F:metal ion binding"/>
    <property type="evidence" value="ECO:0007669"/>
    <property type="project" value="UniProtKB-KW"/>
</dbReference>
<dbReference type="PRINTS" id="PR02086">
    <property type="entry name" value="PUTNUCHARBI1"/>
</dbReference>
<keyword evidence="16" id="KW-1185">Reference proteome</keyword>
<feature type="compositionally biased region" description="Acidic residues" evidence="13">
    <location>
        <begin position="272"/>
        <end position="283"/>
    </location>
</feature>
<keyword evidence="7" id="KW-0540">Nuclease</keyword>
<evidence type="ECO:0000259" key="14">
    <source>
        <dbReference type="Pfam" id="PF13359"/>
    </source>
</evidence>
<dbReference type="GO" id="GO:0004518">
    <property type="term" value="F:nuclease activity"/>
    <property type="evidence" value="ECO:0007669"/>
    <property type="project" value="UniProtKB-KW"/>
</dbReference>
<evidence type="ECO:0000256" key="2">
    <source>
        <dbReference type="ARBA" id="ARBA00004123"/>
    </source>
</evidence>
<dbReference type="EMBL" id="JANPWB010000010">
    <property type="protein sequence ID" value="KAJ1137483.1"/>
    <property type="molecule type" value="Genomic_DNA"/>
</dbReference>
<keyword evidence="9" id="KW-0378">Hydrolase</keyword>
<reference evidence="15" key="1">
    <citation type="journal article" date="2022" name="bioRxiv">
        <title>Sequencing and chromosome-scale assembly of the giantPleurodeles waltlgenome.</title>
        <authorList>
            <person name="Brown T."/>
            <person name="Elewa A."/>
            <person name="Iarovenko S."/>
            <person name="Subramanian E."/>
            <person name="Araus A.J."/>
            <person name="Petzold A."/>
            <person name="Susuki M."/>
            <person name="Suzuki K.-i.T."/>
            <person name="Hayashi T."/>
            <person name="Toyoda A."/>
            <person name="Oliveira C."/>
            <person name="Osipova E."/>
            <person name="Leigh N.D."/>
            <person name="Simon A."/>
            <person name="Yun M.H."/>
        </authorList>
    </citation>
    <scope>NUCLEOTIDE SEQUENCE</scope>
    <source>
        <strain evidence="15">20211129_DDA</strain>
        <tissue evidence="15">Liver</tissue>
    </source>
</reference>
<comment type="subcellular location">
    <subcellularLocation>
        <location evidence="3">Cytoplasm</location>
    </subcellularLocation>
    <subcellularLocation>
        <location evidence="2">Nucleus</location>
    </subcellularLocation>
</comment>
<dbReference type="GO" id="GO:0016787">
    <property type="term" value="F:hydrolase activity"/>
    <property type="evidence" value="ECO:0007669"/>
    <property type="project" value="UniProtKB-KW"/>
</dbReference>
<evidence type="ECO:0000313" key="15">
    <source>
        <dbReference type="EMBL" id="KAJ1137483.1"/>
    </source>
</evidence>
<dbReference type="PANTHER" id="PTHR22930">
    <property type="match status" value="1"/>
</dbReference>
<feature type="region of interest" description="Disordered" evidence="13">
    <location>
        <begin position="253"/>
        <end position="288"/>
    </location>
</feature>
<evidence type="ECO:0000256" key="6">
    <source>
        <dbReference type="ARBA" id="ARBA00022490"/>
    </source>
</evidence>
<sequence>MEERHVIITYRLDRATILELCAQLEPDLMSAIRHPTGMPPQVQVLSVLHFLASGSFQTTVAIASGMSQPMFSNVLCRVLSALLKNMQSYIVFPQVEDLPTVKGDFYALGHIANIIGAIYGTHVALLPPRRSEQVYRNRKSYHSMNVQMVCLADQYISHVKAKFPGSVHDAYILRNSSIPYVMGQLQRHRVWLLGDSGYPNLSWLMTPVRNPRTRAEERYNEAHGRTQRIIERTFGLLKARFRCLHMTGGSLFHSPKKEDGPDGGVVAAVEPVDSEDEEAEEENIDNRNSVILQYFQ</sequence>
<keyword evidence="6" id="KW-0963">Cytoplasm</keyword>
<evidence type="ECO:0000256" key="11">
    <source>
        <dbReference type="ARBA" id="ARBA00030126"/>
    </source>
</evidence>
<evidence type="ECO:0000256" key="12">
    <source>
        <dbReference type="ARBA" id="ARBA00045850"/>
    </source>
</evidence>
<comment type="cofactor">
    <cofactor evidence="1">
        <name>a divalent metal cation</name>
        <dbReference type="ChEBI" id="CHEBI:60240"/>
    </cofactor>
</comment>
<comment type="similarity">
    <text evidence="4">Belongs to the HARBI1 family.</text>
</comment>
<evidence type="ECO:0000256" key="8">
    <source>
        <dbReference type="ARBA" id="ARBA00022723"/>
    </source>
</evidence>
<evidence type="ECO:0000313" key="16">
    <source>
        <dbReference type="Proteomes" id="UP001066276"/>
    </source>
</evidence>
<proteinExistence type="inferred from homology"/>
<evidence type="ECO:0000256" key="4">
    <source>
        <dbReference type="ARBA" id="ARBA00006958"/>
    </source>
</evidence>
<gene>
    <name evidence="15" type="ORF">NDU88_003881</name>
</gene>
<organism evidence="15 16">
    <name type="scientific">Pleurodeles waltl</name>
    <name type="common">Iberian ribbed newt</name>
    <dbReference type="NCBI Taxonomy" id="8319"/>
    <lineage>
        <taxon>Eukaryota</taxon>
        <taxon>Metazoa</taxon>
        <taxon>Chordata</taxon>
        <taxon>Craniata</taxon>
        <taxon>Vertebrata</taxon>
        <taxon>Euteleostomi</taxon>
        <taxon>Amphibia</taxon>
        <taxon>Batrachia</taxon>
        <taxon>Caudata</taxon>
        <taxon>Salamandroidea</taxon>
        <taxon>Salamandridae</taxon>
        <taxon>Pleurodelinae</taxon>
        <taxon>Pleurodeles</taxon>
    </lineage>
</organism>
<dbReference type="GO" id="GO:0005737">
    <property type="term" value="C:cytoplasm"/>
    <property type="evidence" value="ECO:0007669"/>
    <property type="project" value="UniProtKB-SubCell"/>
</dbReference>
<dbReference type="GO" id="GO:0005634">
    <property type="term" value="C:nucleus"/>
    <property type="evidence" value="ECO:0007669"/>
    <property type="project" value="UniProtKB-SubCell"/>
</dbReference>
<evidence type="ECO:0000256" key="5">
    <source>
        <dbReference type="ARBA" id="ARBA00015519"/>
    </source>
</evidence>
<dbReference type="Pfam" id="PF13359">
    <property type="entry name" value="DDE_Tnp_4"/>
    <property type="match status" value="1"/>
</dbReference>
<evidence type="ECO:0000256" key="13">
    <source>
        <dbReference type="SAM" id="MobiDB-lite"/>
    </source>
</evidence>
<dbReference type="PANTHER" id="PTHR22930:SF282">
    <property type="entry name" value="NUCLEASE HARBI1-RELATED"/>
    <property type="match status" value="1"/>
</dbReference>
<name>A0AAV7QAY8_PLEWA</name>
<comment type="function">
    <text evidence="12">Transposase-derived protein that may have nuclease activity. Does not have transposase activity.</text>
</comment>
<keyword evidence="10" id="KW-0539">Nucleus</keyword>
<evidence type="ECO:0000256" key="3">
    <source>
        <dbReference type="ARBA" id="ARBA00004496"/>
    </source>
</evidence>
<feature type="domain" description="DDE Tnp4" evidence="14">
    <location>
        <begin position="118"/>
        <end position="246"/>
    </location>
</feature>
<dbReference type="InterPro" id="IPR027806">
    <property type="entry name" value="HARBI1_dom"/>
</dbReference>
<evidence type="ECO:0000256" key="10">
    <source>
        <dbReference type="ARBA" id="ARBA00023242"/>
    </source>
</evidence>
<dbReference type="InterPro" id="IPR045249">
    <property type="entry name" value="HARBI1-like"/>
</dbReference>
<evidence type="ECO:0000256" key="7">
    <source>
        <dbReference type="ARBA" id="ARBA00022722"/>
    </source>
</evidence>
<dbReference type="AlphaFoldDB" id="A0AAV7QAY8"/>
<protein>
    <recommendedName>
        <fullName evidence="5">Putative nuclease HARBI1</fullName>
    </recommendedName>
    <alternativeName>
        <fullName evidence="11">Harbinger transposase-derived nuclease</fullName>
    </alternativeName>
</protein>
<evidence type="ECO:0000256" key="1">
    <source>
        <dbReference type="ARBA" id="ARBA00001968"/>
    </source>
</evidence>
<dbReference type="InterPro" id="IPR026103">
    <property type="entry name" value="HARBI1_animal"/>
</dbReference>
<dbReference type="Proteomes" id="UP001066276">
    <property type="component" value="Chromosome 6"/>
</dbReference>
<keyword evidence="8" id="KW-0479">Metal-binding</keyword>